<dbReference type="GO" id="GO:0016747">
    <property type="term" value="F:acyltransferase activity, transferring groups other than amino-acyl groups"/>
    <property type="evidence" value="ECO:0007669"/>
    <property type="project" value="InterPro"/>
</dbReference>
<feature type="domain" description="N-acetyltransferase" evidence="1">
    <location>
        <begin position="19"/>
        <end position="188"/>
    </location>
</feature>
<dbReference type="InterPro" id="IPR000182">
    <property type="entry name" value="GNAT_dom"/>
</dbReference>
<organism evidence="2">
    <name type="scientific">candidate division CPR3 bacterium</name>
    <dbReference type="NCBI Taxonomy" id="2268181"/>
    <lineage>
        <taxon>Bacteria</taxon>
        <taxon>Bacteria division CPR3</taxon>
    </lineage>
</organism>
<dbReference type="Pfam" id="PF00583">
    <property type="entry name" value="Acetyltransf_1"/>
    <property type="match status" value="1"/>
</dbReference>
<evidence type="ECO:0000313" key="2">
    <source>
        <dbReference type="EMBL" id="HGT71452.1"/>
    </source>
</evidence>
<dbReference type="PROSITE" id="PS51186">
    <property type="entry name" value="GNAT"/>
    <property type="match status" value="1"/>
</dbReference>
<dbReference type="PANTHER" id="PTHR43415">
    <property type="entry name" value="SPERMIDINE N(1)-ACETYLTRANSFERASE"/>
    <property type="match status" value="1"/>
</dbReference>
<comment type="caution">
    <text evidence="2">The sequence shown here is derived from an EMBL/GenBank/DDBJ whole genome shotgun (WGS) entry which is preliminary data.</text>
</comment>
<dbReference type="InterPro" id="IPR016181">
    <property type="entry name" value="Acyl_CoA_acyltransferase"/>
</dbReference>
<dbReference type="PANTHER" id="PTHR43415:SF3">
    <property type="entry name" value="GNAT-FAMILY ACETYLTRANSFERASE"/>
    <property type="match status" value="1"/>
</dbReference>
<reference evidence="2" key="1">
    <citation type="journal article" date="2020" name="mSystems">
        <title>Genome- and Community-Level Interaction Insights into Carbon Utilization and Element Cycling Functions of Hydrothermarchaeota in Hydrothermal Sediment.</title>
        <authorList>
            <person name="Zhou Z."/>
            <person name="Liu Y."/>
            <person name="Xu W."/>
            <person name="Pan J."/>
            <person name="Luo Z.H."/>
            <person name="Li M."/>
        </authorList>
    </citation>
    <scope>NUCLEOTIDE SEQUENCE [LARGE SCALE GENOMIC DNA]</scope>
    <source>
        <strain evidence="2">SpSt-579</strain>
    </source>
</reference>
<dbReference type="SUPFAM" id="SSF55729">
    <property type="entry name" value="Acyl-CoA N-acyltransferases (Nat)"/>
    <property type="match status" value="1"/>
</dbReference>
<evidence type="ECO:0000259" key="1">
    <source>
        <dbReference type="PROSITE" id="PS51186"/>
    </source>
</evidence>
<dbReference type="EMBL" id="DSYQ01000030">
    <property type="protein sequence ID" value="HGT71452.1"/>
    <property type="molecule type" value="Genomic_DNA"/>
</dbReference>
<sequence>MFLPGRIVKKFNSKKGKEMIIRYPKWEDLDELTRYINKISKEDTFITFSGEDIKKEEEAKTLSEWFYQIEMGDKVVLGCFYNNQSVALANIDRDKSNRKRSLHVGILGISVEKEFREEGVGYELGKTIIEEAKKKIFGLKMVILDVFSINIKAQSLYKKLGFQKAGCLPKSILYRGQYIDDIKMYLEL</sequence>
<dbReference type="AlphaFoldDB" id="A0A7C4M3T3"/>
<gene>
    <name evidence="2" type="ORF">ENT43_04315</name>
</gene>
<keyword evidence="2" id="KW-0808">Transferase</keyword>
<dbReference type="Gene3D" id="3.40.630.30">
    <property type="match status" value="1"/>
</dbReference>
<name>A0A7C4M3T3_UNCC3</name>
<accession>A0A7C4M3T3</accession>
<proteinExistence type="predicted"/>
<protein>
    <submittedName>
        <fullName evidence="2">N-acetyltransferase</fullName>
    </submittedName>
</protein>